<dbReference type="EMBL" id="OMOF01000015">
    <property type="protein sequence ID" value="SPF32451.1"/>
    <property type="molecule type" value="Genomic_DNA"/>
</dbReference>
<evidence type="ECO:0000313" key="1">
    <source>
        <dbReference type="EMBL" id="SPF32451.1"/>
    </source>
</evidence>
<gene>
    <name evidence="1" type="ORF">SBF1_1110016</name>
</gene>
<protein>
    <submittedName>
        <fullName evidence="1">Uncharacterized protein</fullName>
    </submittedName>
</protein>
<dbReference type="AlphaFoldDB" id="A0A2U3JYK8"/>
<name>A0A2U3JYK8_9FIRM</name>
<sequence>MDRSEISFSSLSNSQIDEVKSLETKFNAFHTTGQETILIAYTKPEQK</sequence>
<dbReference type="Proteomes" id="UP000238916">
    <property type="component" value="Unassembled WGS sequence"/>
</dbReference>
<evidence type="ECO:0000313" key="2">
    <source>
        <dbReference type="Proteomes" id="UP000238916"/>
    </source>
</evidence>
<proteinExistence type="predicted"/>
<accession>A0A2U3JYK8</accession>
<reference evidence="2" key="1">
    <citation type="submission" date="2018-02" db="EMBL/GenBank/DDBJ databases">
        <authorList>
            <person name="Hausmann B."/>
        </authorList>
    </citation>
    <scope>NUCLEOTIDE SEQUENCE [LARGE SCALE GENOMIC DNA]</scope>
    <source>
        <strain evidence="2">Peat soil MAG SbF1</strain>
    </source>
</reference>
<organism evidence="1 2">
    <name type="scientific">Candidatus Desulfosporosinus infrequens</name>
    <dbReference type="NCBI Taxonomy" id="2043169"/>
    <lineage>
        <taxon>Bacteria</taxon>
        <taxon>Bacillati</taxon>
        <taxon>Bacillota</taxon>
        <taxon>Clostridia</taxon>
        <taxon>Eubacteriales</taxon>
        <taxon>Desulfitobacteriaceae</taxon>
        <taxon>Desulfosporosinus</taxon>
    </lineage>
</organism>